<dbReference type="Gene3D" id="6.10.140.1230">
    <property type="match status" value="1"/>
</dbReference>
<reference evidence="2" key="1">
    <citation type="journal article" date="2014" name="PLoS ONE">
        <title>Transcriptome-Based Identification of ABC Transporters in the Western Tarnished Plant Bug Lygus hesperus.</title>
        <authorList>
            <person name="Hull J.J."/>
            <person name="Chaney K."/>
            <person name="Geib S.M."/>
            <person name="Fabrick J.A."/>
            <person name="Brent C.S."/>
            <person name="Walsh D."/>
            <person name="Lavine L.C."/>
        </authorList>
    </citation>
    <scope>NUCLEOTIDE SEQUENCE</scope>
</reference>
<evidence type="ECO:0000313" key="3">
    <source>
        <dbReference type="EMBL" id="JAQ16199.1"/>
    </source>
</evidence>
<sequence length="165" mass="19106">MKVMARKNQDDVLRISARDLVRTRNFNRKMYRMRMQIQGVTLRIQTMQSTSDMAKAMKGVTSAMKSMNRQLNLPQIQRILTDFERSNEEMNEKGEIMNETLDTVFDEEGDEDAGVDEEIEKVIEEANIEFRTKMGVTNVTPLMVEKNEESELDARLEAFKASMAK</sequence>
<evidence type="ECO:0000313" key="2">
    <source>
        <dbReference type="EMBL" id="JAG08547.1"/>
    </source>
</evidence>
<dbReference type="GO" id="GO:0007034">
    <property type="term" value="P:vacuolar transport"/>
    <property type="evidence" value="ECO:0007669"/>
    <property type="project" value="InterPro"/>
</dbReference>
<dbReference type="InterPro" id="IPR005024">
    <property type="entry name" value="Snf7_fam"/>
</dbReference>
<organism evidence="2">
    <name type="scientific">Lygus hesperus</name>
    <name type="common">Western plant bug</name>
    <dbReference type="NCBI Taxonomy" id="30085"/>
    <lineage>
        <taxon>Eukaryota</taxon>
        <taxon>Metazoa</taxon>
        <taxon>Ecdysozoa</taxon>
        <taxon>Arthropoda</taxon>
        <taxon>Hexapoda</taxon>
        <taxon>Insecta</taxon>
        <taxon>Pterygota</taxon>
        <taxon>Neoptera</taxon>
        <taxon>Paraneoptera</taxon>
        <taxon>Hemiptera</taxon>
        <taxon>Heteroptera</taxon>
        <taxon>Panheteroptera</taxon>
        <taxon>Cimicomorpha</taxon>
        <taxon>Miridae</taxon>
        <taxon>Mirini</taxon>
        <taxon>Lygus</taxon>
    </lineage>
</organism>
<dbReference type="PANTHER" id="PTHR10476">
    <property type="entry name" value="CHARGED MULTIVESICULAR BODY PROTEIN"/>
    <property type="match status" value="1"/>
</dbReference>
<name>A0A0A9WJD7_LYGHE</name>
<protein>
    <submittedName>
        <fullName evidence="3">Charged multivesicular body protein 2a 2</fullName>
    </submittedName>
</protein>
<reference evidence="2" key="2">
    <citation type="submission" date="2014-07" db="EMBL/GenBank/DDBJ databases">
        <authorList>
            <person name="Hull J."/>
        </authorList>
    </citation>
    <scope>NUCLEOTIDE SEQUENCE</scope>
</reference>
<gene>
    <name evidence="3" type="primary">chmp2a2_2</name>
    <name evidence="2" type="ORF">CM83_6466</name>
    <name evidence="3" type="ORF">g.7425</name>
</gene>
<accession>A0A0A9WJD7</accession>
<proteinExistence type="inferred from homology"/>
<comment type="similarity">
    <text evidence="1">Belongs to the SNF7 family.</text>
</comment>
<dbReference type="EMBL" id="GDHC01002430">
    <property type="protein sequence ID" value="JAQ16199.1"/>
    <property type="molecule type" value="Transcribed_RNA"/>
</dbReference>
<dbReference type="AlphaFoldDB" id="A0A0A9WJD7"/>
<dbReference type="Pfam" id="PF03357">
    <property type="entry name" value="Snf7"/>
    <property type="match status" value="1"/>
</dbReference>
<evidence type="ECO:0000256" key="1">
    <source>
        <dbReference type="ARBA" id="ARBA00006190"/>
    </source>
</evidence>
<dbReference type="EMBL" id="GBHO01035057">
    <property type="protein sequence ID" value="JAG08547.1"/>
    <property type="molecule type" value="Transcribed_RNA"/>
</dbReference>
<reference evidence="3" key="3">
    <citation type="journal article" date="2016" name="Gigascience">
        <title>De novo construction of an expanded transcriptome assembly for the western tarnished plant bug, Lygus hesperus.</title>
        <authorList>
            <person name="Tassone E.E."/>
            <person name="Geib S.M."/>
            <person name="Hall B."/>
            <person name="Fabrick J.A."/>
            <person name="Brent C.S."/>
            <person name="Hull J.J."/>
        </authorList>
    </citation>
    <scope>NUCLEOTIDE SEQUENCE</scope>
</reference>